<reference evidence="3" key="1">
    <citation type="journal article" date="2021" name="bioRxiv">
        <title>Whole Genome Assembly and Annotation of Northern Wild Rice, Zizania palustris L., Supports a Whole Genome Duplication in the Zizania Genus.</title>
        <authorList>
            <person name="Haas M."/>
            <person name="Kono T."/>
            <person name="Macchietto M."/>
            <person name="Millas R."/>
            <person name="McGilp L."/>
            <person name="Shao M."/>
            <person name="Duquette J."/>
            <person name="Hirsch C.N."/>
            <person name="Kimball J."/>
        </authorList>
    </citation>
    <scope>NUCLEOTIDE SEQUENCE</scope>
    <source>
        <tissue evidence="3">Fresh leaf tissue</tissue>
    </source>
</reference>
<feature type="compositionally biased region" description="Polar residues" evidence="1">
    <location>
        <begin position="426"/>
        <end position="437"/>
    </location>
</feature>
<feature type="region of interest" description="Disordered" evidence="1">
    <location>
        <begin position="275"/>
        <end position="294"/>
    </location>
</feature>
<gene>
    <name evidence="3" type="ORF">GUJ93_ZPchr0008g11632</name>
</gene>
<dbReference type="Proteomes" id="UP000729402">
    <property type="component" value="Unassembled WGS sequence"/>
</dbReference>
<reference evidence="3" key="2">
    <citation type="submission" date="2021-02" db="EMBL/GenBank/DDBJ databases">
        <authorList>
            <person name="Kimball J.A."/>
            <person name="Haas M.W."/>
            <person name="Macchietto M."/>
            <person name="Kono T."/>
            <person name="Duquette J."/>
            <person name="Shao M."/>
        </authorList>
    </citation>
    <scope>NUCLEOTIDE SEQUENCE</scope>
    <source>
        <tissue evidence="3">Fresh leaf tissue</tissue>
    </source>
</reference>
<dbReference type="EMBL" id="JAAALK010000290">
    <property type="protein sequence ID" value="KAG8046083.1"/>
    <property type="molecule type" value="Genomic_DNA"/>
</dbReference>
<evidence type="ECO:0000259" key="2">
    <source>
        <dbReference type="Pfam" id="PF14309"/>
    </source>
</evidence>
<name>A0A8J5QXQ8_ZIZPA</name>
<dbReference type="InterPro" id="IPR044257">
    <property type="entry name" value="TRM32-like"/>
</dbReference>
<organism evidence="3 4">
    <name type="scientific">Zizania palustris</name>
    <name type="common">Northern wild rice</name>
    <dbReference type="NCBI Taxonomy" id="103762"/>
    <lineage>
        <taxon>Eukaryota</taxon>
        <taxon>Viridiplantae</taxon>
        <taxon>Streptophyta</taxon>
        <taxon>Embryophyta</taxon>
        <taxon>Tracheophyta</taxon>
        <taxon>Spermatophyta</taxon>
        <taxon>Magnoliopsida</taxon>
        <taxon>Liliopsida</taxon>
        <taxon>Poales</taxon>
        <taxon>Poaceae</taxon>
        <taxon>BOP clade</taxon>
        <taxon>Oryzoideae</taxon>
        <taxon>Oryzeae</taxon>
        <taxon>Zizaniinae</taxon>
        <taxon>Zizania</taxon>
    </lineage>
</organism>
<proteinExistence type="predicted"/>
<evidence type="ECO:0000313" key="4">
    <source>
        <dbReference type="Proteomes" id="UP000729402"/>
    </source>
</evidence>
<evidence type="ECO:0000256" key="1">
    <source>
        <dbReference type="SAM" id="MobiDB-lite"/>
    </source>
</evidence>
<dbReference type="EMBL" id="JAAALK010000290">
    <property type="protein sequence ID" value="KAG8046085.1"/>
    <property type="molecule type" value="Genomic_DNA"/>
</dbReference>
<dbReference type="InterPro" id="IPR025486">
    <property type="entry name" value="DUF4378"/>
</dbReference>
<dbReference type="AlphaFoldDB" id="A0A8J5QXQ8"/>
<comment type="caution">
    <text evidence="3">The sequence shown here is derived from an EMBL/GenBank/DDBJ whole genome shotgun (WGS) entry which is preliminary data.</text>
</comment>
<dbReference type="OrthoDB" id="758104at2759"/>
<sequence>MAQLLHHQESTFYGNELHGSKWSILQFFGFRRHLRSTKMISDKKHSQGKGSGGSRRRSSYVPLKEEDSGVMEDEKYTEVTKKNKASKKSFGKGRLGSLILKKLYGKEGQKEKMLPVAPKLLRTLSIHYLESNEYVLDGETATNGDGSSESTTLSMQNTTNTNFHRATLNAQDGCDNDTSSLLLKSDDGHVKRKSHRSISMDGVLHKVPYGQKVSGDVIREELSRSASATYDRDGLKPCIGTAGKRPVNQGFRRSRSLTESLERYSHLLDSISSSQSKRTLTSSKSSRDHSTGLRRTLAESRSISLVIHSESLVIQEDTLASHVKEKTVVDGDVHAFVDEISSDEVADGSDNTAFLEDYMNDKRCVAAVSAEANLCTVPLPSEGLDISEEHAATCDDEHVHSSKEVDLCAAHSTAEEVDVPEEHGTTSDGNHISSSTEAGMCTTLSSENGSVAEEQTATSDVLESREGIFCIPDPSQEIEAEINLSCQQETDSPVSVLDVTFSDDPASPVKYTILDDSSLMPRIVHDTDNSADMVLNASTSMELSATELTGKNVQESDFDELNYLQADPKNGDELICVKDIFMRSSFCNEILFDEWCTQNITALQEEDCQHYEAAAAAFDFTDMSADQLLLFDLTNEVLLDIYTKYSDHKSKLSWPSSLDRPKPVGNHALKQLWSKVSCHLDEQTQPGTEIDTILSNDLTKSDRWVNFQRHADHLGNKLADFVLDKLLTELTLQLAEF</sequence>
<accession>A0A8J5QXQ8</accession>
<feature type="region of interest" description="Disordered" evidence="1">
    <location>
        <begin position="413"/>
        <end position="437"/>
    </location>
</feature>
<dbReference type="EMBL" id="JAAALK010000290">
    <property type="protein sequence ID" value="KAG8046081.1"/>
    <property type="molecule type" value="Genomic_DNA"/>
</dbReference>
<keyword evidence="4" id="KW-1185">Reference proteome</keyword>
<dbReference type="Pfam" id="PF14309">
    <property type="entry name" value="DUF4378"/>
    <property type="match status" value="1"/>
</dbReference>
<feature type="compositionally biased region" description="Low complexity" evidence="1">
    <location>
        <begin position="275"/>
        <end position="284"/>
    </location>
</feature>
<feature type="domain" description="DUF4378" evidence="2">
    <location>
        <begin position="577"/>
        <end position="729"/>
    </location>
</feature>
<dbReference type="PANTHER" id="PTHR47071">
    <property type="entry name" value="PROTEIN TRM32"/>
    <property type="match status" value="1"/>
</dbReference>
<dbReference type="EMBL" id="JAAALK010000290">
    <property type="protein sequence ID" value="KAG8046086.1"/>
    <property type="molecule type" value="Genomic_DNA"/>
</dbReference>
<protein>
    <recommendedName>
        <fullName evidence="2">DUF4378 domain-containing protein</fullName>
    </recommendedName>
</protein>
<evidence type="ECO:0000313" key="3">
    <source>
        <dbReference type="EMBL" id="KAG8046085.1"/>
    </source>
</evidence>
<feature type="region of interest" description="Disordered" evidence="1">
    <location>
        <begin position="39"/>
        <end position="67"/>
    </location>
</feature>
<dbReference type="PANTHER" id="PTHR47071:SF12">
    <property type="entry name" value="OS01G0149900 PROTEIN"/>
    <property type="match status" value="1"/>
</dbReference>